<dbReference type="EMBL" id="JBHLVZ010000002">
    <property type="protein sequence ID" value="MFC0384442.1"/>
    <property type="molecule type" value="Genomic_DNA"/>
</dbReference>
<dbReference type="InterPro" id="IPR032466">
    <property type="entry name" value="Metal_Hydrolase"/>
</dbReference>
<dbReference type="PANTHER" id="PTHR21240">
    <property type="entry name" value="2-AMINO-3-CARBOXYLMUCONATE-6-SEMIALDEHYDE DECARBOXYLASE"/>
    <property type="match status" value="1"/>
</dbReference>
<reference evidence="3 4" key="1">
    <citation type="submission" date="2024-09" db="EMBL/GenBank/DDBJ databases">
        <authorList>
            <person name="Sun Q."/>
            <person name="Mori K."/>
        </authorList>
    </citation>
    <scope>NUCLEOTIDE SEQUENCE [LARGE SCALE GENOMIC DNA]</scope>
    <source>
        <strain evidence="3 4">CCM 7468</strain>
    </source>
</reference>
<accession>A0ABV6IM62</accession>
<dbReference type="Pfam" id="PF04909">
    <property type="entry name" value="Amidohydro_2"/>
    <property type="match status" value="1"/>
</dbReference>
<dbReference type="PANTHER" id="PTHR21240:SF19">
    <property type="entry name" value="CATALYTIC_ HYDROLASE"/>
    <property type="match status" value="1"/>
</dbReference>
<keyword evidence="1" id="KW-0456">Lyase</keyword>
<feature type="domain" description="Amidohydrolase-related" evidence="2">
    <location>
        <begin position="4"/>
        <end position="279"/>
    </location>
</feature>
<dbReference type="CDD" id="cd01292">
    <property type="entry name" value="metallo-dependent_hydrolases"/>
    <property type="match status" value="1"/>
</dbReference>
<evidence type="ECO:0000313" key="4">
    <source>
        <dbReference type="Proteomes" id="UP001589789"/>
    </source>
</evidence>
<dbReference type="SUPFAM" id="SSF51556">
    <property type="entry name" value="Metallo-dependent hydrolases"/>
    <property type="match status" value="1"/>
</dbReference>
<dbReference type="Gene3D" id="3.20.20.140">
    <property type="entry name" value="Metal-dependent hydrolases"/>
    <property type="match status" value="1"/>
</dbReference>
<keyword evidence="4" id="KW-1185">Reference proteome</keyword>
<gene>
    <name evidence="3" type="ORF">ACFFIC_02635</name>
</gene>
<comment type="caution">
    <text evidence="3">The sequence shown here is derived from an EMBL/GenBank/DDBJ whole genome shotgun (WGS) entry which is preliminary data.</text>
</comment>
<dbReference type="RefSeq" id="WP_377048500.1">
    <property type="nucleotide sequence ID" value="NZ_JBHLVZ010000002.1"/>
</dbReference>
<protein>
    <submittedName>
        <fullName evidence="3">Amidohydrolase family protein</fullName>
    </submittedName>
</protein>
<sequence>MRAIDVHVHPMDEAYVEASAPFVAATRRMFGDRFDARPDDVIAEDFRRDDTLAIPIAWDAMAGAGGAVYGNDRLAALCAAYPDVFLPGWSVVDPWRGRSGLAEIEHAIRDLGLMGVKYQPPVQGFAPSDRHFYPIWDLLQDLGAPALIHCGTTAIGSGEPGGLGFKLSHGHPMHIDSIAADFPRLNIVAAHPGYPWTEELIAVAIHKGNVSIDVSGWGPKYIPAPLKHDMQRRLQDKVMFGSDYPGWSPGQTLDEWEMQGLKPGITDKLFHRNARRILALDAAIERAEAAGHAREAGGGEAS</sequence>
<evidence type="ECO:0000259" key="2">
    <source>
        <dbReference type="Pfam" id="PF04909"/>
    </source>
</evidence>
<dbReference type="Proteomes" id="UP001589789">
    <property type="component" value="Unassembled WGS sequence"/>
</dbReference>
<name>A0ABV6IM62_9PROT</name>
<proteinExistence type="predicted"/>
<organism evidence="3 4">
    <name type="scientific">Muricoccus vinaceus</name>
    <dbReference type="NCBI Taxonomy" id="424704"/>
    <lineage>
        <taxon>Bacteria</taxon>
        <taxon>Pseudomonadati</taxon>
        <taxon>Pseudomonadota</taxon>
        <taxon>Alphaproteobacteria</taxon>
        <taxon>Acetobacterales</taxon>
        <taxon>Roseomonadaceae</taxon>
        <taxon>Muricoccus</taxon>
    </lineage>
</organism>
<evidence type="ECO:0000313" key="3">
    <source>
        <dbReference type="EMBL" id="MFC0384442.1"/>
    </source>
</evidence>
<evidence type="ECO:0000256" key="1">
    <source>
        <dbReference type="ARBA" id="ARBA00023239"/>
    </source>
</evidence>
<dbReference type="InterPro" id="IPR032465">
    <property type="entry name" value="ACMSD"/>
</dbReference>
<dbReference type="InterPro" id="IPR006680">
    <property type="entry name" value="Amidohydro-rel"/>
</dbReference>